<dbReference type="GO" id="GO:0006355">
    <property type="term" value="P:regulation of DNA-templated transcription"/>
    <property type="evidence" value="ECO:0007669"/>
    <property type="project" value="InterPro"/>
</dbReference>
<keyword evidence="4" id="KW-0812">Transmembrane</keyword>
<dbReference type="InterPro" id="IPR001867">
    <property type="entry name" value="OmpR/PhoB-type_DNA-bd"/>
</dbReference>
<feature type="transmembrane region" description="Helical" evidence="4">
    <location>
        <begin position="139"/>
        <end position="158"/>
    </location>
</feature>
<dbReference type="GO" id="GO:0003677">
    <property type="term" value="F:DNA binding"/>
    <property type="evidence" value="ECO:0007669"/>
    <property type="project" value="UniProtKB-UniRule"/>
</dbReference>
<evidence type="ECO:0000256" key="4">
    <source>
        <dbReference type="SAM" id="Phobius"/>
    </source>
</evidence>
<evidence type="ECO:0000256" key="1">
    <source>
        <dbReference type="ARBA" id="ARBA00023125"/>
    </source>
</evidence>
<feature type="region of interest" description="Disordered" evidence="3">
    <location>
        <begin position="109"/>
        <end position="129"/>
    </location>
</feature>
<keyword evidence="7" id="KW-1185">Reference proteome</keyword>
<comment type="caution">
    <text evidence="6">The sequence shown here is derived from an EMBL/GenBank/DDBJ whole genome shotgun (WGS) entry which is preliminary data.</text>
</comment>
<dbReference type="Gene3D" id="1.10.10.10">
    <property type="entry name" value="Winged helix-like DNA-binding domain superfamily/Winged helix DNA-binding domain"/>
    <property type="match status" value="1"/>
</dbReference>
<evidence type="ECO:0000313" key="7">
    <source>
        <dbReference type="Proteomes" id="UP000078225"/>
    </source>
</evidence>
<dbReference type="OrthoDB" id="5801519at2"/>
<feature type="compositionally biased region" description="Polar residues" evidence="3">
    <location>
        <begin position="119"/>
        <end position="128"/>
    </location>
</feature>
<accession>A0A1B7L2D0</accession>
<dbReference type="InterPro" id="IPR036388">
    <property type="entry name" value="WH-like_DNA-bd_sf"/>
</dbReference>
<keyword evidence="4" id="KW-0472">Membrane</keyword>
<dbReference type="GO" id="GO:0000160">
    <property type="term" value="P:phosphorelay signal transduction system"/>
    <property type="evidence" value="ECO:0007669"/>
    <property type="project" value="InterPro"/>
</dbReference>
<evidence type="ECO:0000259" key="5">
    <source>
        <dbReference type="PROSITE" id="PS51755"/>
    </source>
</evidence>
<keyword evidence="4" id="KW-1133">Transmembrane helix</keyword>
<reference evidence="7" key="1">
    <citation type="submission" date="2016-05" db="EMBL/GenBank/DDBJ databases">
        <authorList>
            <person name="Behera P."/>
            <person name="Vaishampayan P."/>
            <person name="Singh N."/>
            <person name="Raina V."/>
            <person name="Suar M."/>
            <person name="Pattnaik A."/>
            <person name="Rastogi G."/>
        </authorList>
    </citation>
    <scope>NUCLEOTIDE SEQUENCE [LARGE SCALE GENOMIC DNA]</scope>
    <source>
        <strain evidence="7">MP23</strain>
    </source>
</reference>
<protein>
    <recommendedName>
        <fullName evidence="5">OmpR/PhoB-type domain-containing protein</fullName>
    </recommendedName>
</protein>
<keyword evidence="1 2" id="KW-0238">DNA-binding</keyword>
<dbReference type="CDD" id="cd00383">
    <property type="entry name" value="trans_reg_C"/>
    <property type="match status" value="1"/>
</dbReference>
<gene>
    <name evidence="6" type="ORF">A9B99_09085</name>
</gene>
<name>A0A1B7L2D0_9ENTR</name>
<dbReference type="SMART" id="SM00862">
    <property type="entry name" value="Trans_reg_C"/>
    <property type="match status" value="1"/>
</dbReference>
<dbReference type="STRING" id="1691903.A9B99_09085"/>
<evidence type="ECO:0000313" key="6">
    <source>
        <dbReference type="EMBL" id="OAT76457.1"/>
    </source>
</evidence>
<dbReference type="EMBL" id="LYRP01000022">
    <property type="protein sequence ID" value="OAT76457.1"/>
    <property type="molecule type" value="Genomic_DNA"/>
</dbReference>
<evidence type="ECO:0000256" key="2">
    <source>
        <dbReference type="PROSITE-ProRule" id="PRU01091"/>
    </source>
</evidence>
<sequence>MIYIIQHVIAFRPEDGAVWNVTNTDNVVTLTTLPVRILCHLLENQGCIIDREGILKHVWDDYGLVPSSNSLNQHISQIRRTFSELGCECEVIQTIPKKGLLIASDSVTINDSPPGPTSEKLSSAGHSSSKIKKHSPEWLVLYGILLLVIFTALLVFPLPGAQGIKFPQQNLVLAGKIGQCPVYMADKSTPINEKLIGVVNQYAKCSGDEVYVLFTDNVFLSHANGRVFLSRCAQVKGGSAVFSNCKGVYLRER</sequence>
<proteinExistence type="predicted"/>
<feature type="DNA-binding region" description="OmpR/PhoB-type" evidence="2">
    <location>
        <begin position="1"/>
        <end position="104"/>
    </location>
</feature>
<dbReference type="InterPro" id="IPR016032">
    <property type="entry name" value="Sig_transdc_resp-reg_C-effctor"/>
</dbReference>
<dbReference type="PROSITE" id="PS51755">
    <property type="entry name" value="OMPR_PHOB"/>
    <property type="match status" value="1"/>
</dbReference>
<dbReference type="SUPFAM" id="SSF46894">
    <property type="entry name" value="C-terminal effector domain of the bipartite response regulators"/>
    <property type="match status" value="1"/>
</dbReference>
<feature type="domain" description="OmpR/PhoB-type" evidence="5">
    <location>
        <begin position="1"/>
        <end position="104"/>
    </location>
</feature>
<evidence type="ECO:0000256" key="3">
    <source>
        <dbReference type="SAM" id="MobiDB-lite"/>
    </source>
</evidence>
<dbReference type="Pfam" id="PF00486">
    <property type="entry name" value="Trans_reg_C"/>
    <property type="match status" value="1"/>
</dbReference>
<dbReference type="AlphaFoldDB" id="A0A1B7L2D0"/>
<dbReference type="Proteomes" id="UP000078225">
    <property type="component" value="Unassembled WGS sequence"/>
</dbReference>
<organism evidence="6 7">
    <name type="scientific">Mangrovibacter phragmitis</name>
    <dbReference type="NCBI Taxonomy" id="1691903"/>
    <lineage>
        <taxon>Bacteria</taxon>
        <taxon>Pseudomonadati</taxon>
        <taxon>Pseudomonadota</taxon>
        <taxon>Gammaproteobacteria</taxon>
        <taxon>Enterobacterales</taxon>
        <taxon>Enterobacteriaceae</taxon>
        <taxon>Mangrovibacter</taxon>
    </lineage>
</organism>
<dbReference type="RefSeq" id="WP_064598447.1">
    <property type="nucleotide sequence ID" value="NZ_CP134782.1"/>
</dbReference>